<dbReference type="InterPro" id="IPR001138">
    <property type="entry name" value="Zn2Cys6_DnaBD"/>
</dbReference>
<evidence type="ECO:0000313" key="8">
    <source>
        <dbReference type="EMBL" id="PMD30624.1"/>
    </source>
</evidence>
<dbReference type="SUPFAM" id="SSF57701">
    <property type="entry name" value="Zn2/Cys6 DNA-binding domain"/>
    <property type="match status" value="1"/>
</dbReference>
<protein>
    <recommendedName>
        <fullName evidence="7">Zn(2)-C6 fungal-type domain-containing protein</fullName>
    </recommendedName>
</protein>
<feature type="domain" description="Zn(2)-C6 fungal-type" evidence="7">
    <location>
        <begin position="1"/>
        <end position="29"/>
    </location>
</feature>
<dbReference type="GO" id="GO:0003677">
    <property type="term" value="F:DNA binding"/>
    <property type="evidence" value="ECO:0007669"/>
    <property type="project" value="UniProtKB-KW"/>
</dbReference>
<proteinExistence type="predicted"/>
<evidence type="ECO:0000256" key="6">
    <source>
        <dbReference type="ARBA" id="ARBA00023242"/>
    </source>
</evidence>
<evidence type="ECO:0000259" key="7">
    <source>
        <dbReference type="PROSITE" id="PS50048"/>
    </source>
</evidence>
<dbReference type="SMART" id="SM00066">
    <property type="entry name" value="GAL4"/>
    <property type="match status" value="1"/>
</dbReference>
<sequence>GCITCKIRRVKCDENRPSCNRCIKFGIKCDGFLVLPPSRGQEPPRRISSRPLVPYVQKNANVPLVMRGLGKSRFQSEEEHRFFQLYITKTATHLSGFYDPSLWNQIVLQASEAEESIRHAVISIGALDMNTVAGNAGRKAKEMEDHHVFALKQYSKAINALRQKAEVLGTKYDLRTALVASLLIICFETYHGNYESANGQTKAAIRLLESRSKGRSTSTSECEVEGELARAFDRLDTQSMCQRDIYTLSEHLNFLDCHADMLATMPEVFDDVATARSFFGPLIRQTMHFACAFWAVHAPCPSFLTISSITKPNMRILDVAVPCISADFRAMNEHKLAQLGQWMKACEPLFEMKKKNKGSKECLAVAALRAQYLTGYIGLRTLGTMKEIAYDEYIEGFREIVDSCEELEYHSGLAEVKNDGQGDSGCEMYVFDMQSVMPLDFIARKCRDPALRRRAIELLKARPRRELFWDSIIAAQVCEWVVKIEEEGLVDGVVKEENRARGVSIGPELGSGEEVKCAKVWCTLGTGERRVRIVEW</sequence>
<dbReference type="Pfam" id="PF11951">
    <property type="entry name" value="Fungal_trans_2"/>
    <property type="match status" value="1"/>
</dbReference>
<dbReference type="InterPro" id="IPR021858">
    <property type="entry name" value="Fun_TF"/>
</dbReference>
<evidence type="ECO:0000313" key="9">
    <source>
        <dbReference type="Proteomes" id="UP000235786"/>
    </source>
</evidence>
<keyword evidence="4" id="KW-0238">DNA-binding</keyword>
<organism evidence="8 9">
    <name type="scientific">Hyaloscypha variabilis (strain UAMH 11265 / GT02V1 / F)</name>
    <name type="common">Meliniomyces variabilis</name>
    <dbReference type="NCBI Taxonomy" id="1149755"/>
    <lineage>
        <taxon>Eukaryota</taxon>
        <taxon>Fungi</taxon>
        <taxon>Dikarya</taxon>
        <taxon>Ascomycota</taxon>
        <taxon>Pezizomycotina</taxon>
        <taxon>Leotiomycetes</taxon>
        <taxon>Helotiales</taxon>
        <taxon>Hyaloscyphaceae</taxon>
        <taxon>Hyaloscypha</taxon>
        <taxon>Hyaloscypha variabilis</taxon>
    </lineage>
</organism>
<dbReference type="InterPro" id="IPR036864">
    <property type="entry name" value="Zn2-C6_fun-type_DNA-bd_sf"/>
</dbReference>
<dbReference type="CDD" id="cd00067">
    <property type="entry name" value="GAL4"/>
    <property type="match status" value="1"/>
</dbReference>
<dbReference type="PROSITE" id="PS50048">
    <property type="entry name" value="ZN2_CY6_FUNGAL_2"/>
    <property type="match status" value="1"/>
</dbReference>
<dbReference type="GO" id="GO:0000981">
    <property type="term" value="F:DNA-binding transcription factor activity, RNA polymerase II-specific"/>
    <property type="evidence" value="ECO:0007669"/>
    <property type="project" value="InterPro"/>
</dbReference>
<gene>
    <name evidence="8" type="ORF">L207DRAFT_443476</name>
</gene>
<keyword evidence="9" id="KW-1185">Reference proteome</keyword>
<keyword evidence="2" id="KW-0862">Zinc</keyword>
<name>A0A2J6QWJ0_HYAVF</name>
<evidence type="ECO:0000256" key="1">
    <source>
        <dbReference type="ARBA" id="ARBA00022723"/>
    </source>
</evidence>
<feature type="non-terminal residue" evidence="8">
    <location>
        <position position="1"/>
    </location>
</feature>
<reference evidence="8 9" key="1">
    <citation type="submission" date="2016-04" db="EMBL/GenBank/DDBJ databases">
        <title>A degradative enzymes factory behind the ericoid mycorrhizal symbiosis.</title>
        <authorList>
            <consortium name="DOE Joint Genome Institute"/>
            <person name="Martino E."/>
            <person name="Morin E."/>
            <person name="Grelet G."/>
            <person name="Kuo A."/>
            <person name="Kohler A."/>
            <person name="Daghino S."/>
            <person name="Barry K."/>
            <person name="Choi C."/>
            <person name="Cichocki N."/>
            <person name="Clum A."/>
            <person name="Copeland A."/>
            <person name="Hainaut M."/>
            <person name="Haridas S."/>
            <person name="Labutti K."/>
            <person name="Lindquist E."/>
            <person name="Lipzen A."/>
            <person name="Khouja H.-R."/>
            <person name="Murat C."/>
            <person name="Ohm R."/>
            <person name="Olson A."/>
            <person name="Spatafora J."/>
            <person name="Veneault-Fourrey C."/>
            <person name="Henrissat B."/>
            <person name="Grigoriev I."/>
            <person name="Martin F."/>
            <person name="Perotto S."/>
        </authorList>
    </citation>
    <scope>NUCLEOTIDE SEQUENCE [LARGE SCALE GENOMIC DNA]</scope>
    <source>
        <strain evidence="8 9">F</strain>
    </source>
</reference>
<evidence type="ECO:0000256" key="3">
    <source>
        <dbReference type="ARBA" id="ARBA00023015"/>
    </source>
</evidence>
<dbReference type="InterPro" id="IPR052360">
    <property type="entry name" value="Transcr_Regulatory_Proteins"/>
</dbReference>
<keyword evidence="6" id="KW-0539">Nucleus</keyword>
<dbReference type="EMBL" id="KZ613966">
    <property type="protein sequence ID" value="PMD30624.1"/>
    <property type="molecule type" value="Genomic_DNA"/>
</dbReference>
<dbReference type="Pfam" id="PF00172">
    <property type="entry name" value="Zn_clus"/>
    <property type="match status" value="1"/>
</dbReference>
<dbReference type="PANTHER" id="PTHR36206">
    <property type="entry name" value="ASPERCRYPTIN BIOSYNTHESIS CLUSTER-SPECIFIC TRANSCRIPTION REGULATOR ATNN-RELATED"/>
    <property type="match status" value="1"/>
</dbReference>
<keyword evidence="5" id="KW-0804">Transcription</keyword>
<dbReference type="Proteomes" id="UP000235786">
    <property type="component" value="Unassembled WGS sequence"/>
</dbReference>
<dbReference type="STRING" id="1149755.A0A2J6QWJ0"/>
<evidence type="ECO:0000256" key="2">
    <source>
        <dbReference type="ARBA" id="ARBA00022833"/>
    </source>
</evidence>
<dbReference type="GO" id="GO:0008270">
    <property type="term" value="F:zinc ion binding"/>
    <property type="evidence" value="ECO:0007669"/>
    <property type="project" value="InterPro"/>
</dbReference>
<accession>A0A2J6QWJ0</accession>
<keyword evidence="3" id="KW-0805">Transcription regulation</keyword>
<dbReference type="PANTHER" id="PTHR36206:SF4">
    <property type="entry name" value="HYPOTHETICAL CONSERVED PROTEIN (EUROFUNG)-RELATED"/>
    <property type="match status" value="1"/>
</dbReference>
<keyword evidence="1" id="KW-0479">Metal-binding</keyword>
<evidence type="ECO:0000256" key="5">
    <source>
        <dbReference type="ARBA" id="ARBA00023163"/>
    </source>
</evidence>
<dbReference type="OrthoDB" id="3598904at2759"/>
<dbReference type="PROSITE" id="PS00463">
    <property type="entry name" value="ZN2_CY6_FUNGAL_1"/>
    <property type="match status" value="1"/>
</dbReference>
<evidence type="ECO:0000256" key="4">
    <source>
        <dbReference type="ARBA" id="ARBA00023125"/>
    </source>
</evidence>
<dbReference type="AlphaFoldDB" id="A0A2J6QWJ0"/>
<dbReference type="Gene3D" id="4.10.240.10">
    <property type="entry name" value="Zn(2)-C6 fungal-type DNA-binding domain"/>
    <property type="match status" value="1"/>
</dbReference>